<feature type="domain" description="EGF-like" evidence="6">
    <location>
        <begin position="121"/>
        <end position="161"/>
    </location>
</feature>
<name>E4YX99_OIKDI</name>
<evidence type="ECO:0000256" key="4">
    <source>
        <dbReference type="ARBA" id="ARBA00023157"/>
    </source>
</evidence>
<dbReference type="Pfam" id="PF12947">
    <property type="entry name" value="EGF_3"/>
    <property type="match status" value="1"/>
</dbReference>
<dbReference type="PROSITE" id="PS00010">
    <property type="entry name" value="ASX_HYDROXYL"/>
    <property type="match status" value="1"/>
</dbReference>
<dbReference type="Proteomes" id="UP000011014">
    <property type="component" value="Unassembled WGS sequence"/>
</dbReference>
<dbReference type="EMBL" id="FN655766">
    <property type="protein sequence ID" value="CBY40082.1"/>
    <property type="molecule type" value="Genomic_DNA"/>
</dbReference>
<dbReference type="SMART" id="SM00181">
    <property type="entry name" value="EGF"/>
    <property type="match status" value="1"/>
</dbReference>
<keyword evidence="3" id="KW-0677">Repeat</keyword>
<dbReference type="InterPro" id="IPR000742">
    <property type="entry name" value="EGF"/>
</dbReference>
<dbReference type="AlphaFoldDB" id="E4YX99"/>
<evidence type="ECO:0000313" key="7">
    <source>
        <dbReference type="EMBL" id="CBY40082.1"/>
    </source>
</evidence>
<sequence>MTTEDRAASLFQVPTETGGTKTYFSVNCNDTDGSLTSNCADITDVGFEIPTMSWQNVVFEQTKIANSGAFKLRIDWNGENVVDRVNTNFAPFTNGGIRISDKWQDAASGFIDNIEFETWALENECALGTHKCDVNAVCSDLEKFYECACSDGYVGDGFYCEEVVWYKDRGQLRMNQSV</sequence>
<dbReference type="SUPFAM" id="SSF57196">
    <property type="entry name" value="EGF/Laminin"/>
    <property type="match status" value="1"/>
</dbReference>
<evidence type="ECO:0000256" key="1">
    <source>
        <dbReference type="ARBA" id="ARBA00022536"/>
    </source>
</evidence>
<evidence type="ECO:0000256" key="5">
    <source>
        <dbReference type="PROSITE-ProRule" id="PRU00076"/>
    </source>
</evidence>
<reference evidence="7" key="1">
    <citation type="journal article" date="2010" name="Science">
        <title>Plasticity of animal genome architecture unmasked by rapid evolution of a pelagic tunicate.</title>
        <authorList>
            <person name="Denoeud F."/>
            <person name="Henriet S."/>
            <person name="Mungpakdee S."/>
            <person name="Aury J.M."/>
            <person name="Da Silva C."/>
            <person name="Brinkmann H."/>
            <person name="Mikhaleva J."/>
            <person name="Olsen L.C."/>
            <person name="Jubin C."/>
            <person name="Canestro C."/>
            <person name="Bouquet J.M."/>
            <person name="Danks G."/>
            <person name="Poulain J."/>
            <person name="Campsteijn C."/>
            <person name="Adamski M."/>
            <person name="Cross I."/>
            <person name="Yadetie F."/>
            <person name="Muffato M."/>
            <person name="Louis A."/>
            <person name="Butcher S."/>
            <person name="Tsagkogeorga G."/>
            <person name="Konrad A."/>
            <person name="Singh S."/>
            <person name="Jensen M.F."/>
            <person name="Cong E.H."/>
            <person name="Eikeseth-Otteraa H."/>
            <person name="Noel B."/>
            <person name="Anthouard V."/>
            <person name="Porcel B.M."/>
            <person name="Kachouri-Lafond R."/>
            <person name="Nishino A."/>
            <person name="Ugolini M."/>
            <person name="Chourrout P."/>
            <person name="Nishida H."/>
            <person name="Aasland R."/>
            <person name="Huzurbazar S."/>
            <person name="Westhof E."/>
            <person name="Delsuc F."/>
            <person name="Lehrach H."/>
            <person name="Reinhardt R."/>
            <person name="Weissenbach J."/>
            <person name="Roy S.W."/>
            <person name="Artiguenave F."/>
            <person name="Postlethwait J.H."/>
            <person name="Manak J.R."/>
            <person name="Thompson E.M."/>
            <person name="Jaillon O."/>
            <person name="Du Pasquier L."/>
            <person name="Boudinot P."/>
            <person name="Liberles D.A."/>
            <person name="Volff J.N."/>
            <person name="Philippe H."/>
            <person name="Lenhard B."/>
            <person name="Roest Crollius H."/>
            <person name="Wincker P."/>
            <person name="Chourrout D."/>
        </authorList>
    </citation>
    <scope>NUCLEOTIDE SEQUENCE [LARGE SCALE GENOMIC DNA]</scope>
</reference>
<comment type="caution">
    <text evidence="5">Lacks conserved residue(s) required for the propagation of feature annotation.</text>
</comment>
<evidence type="ECO:0000259" key="6">
    <source>
        <dbReference type="PROSITE" id="PS50026"/>
    </source>
</evidence>
<keyword evidence="1 5" id="KW-0245">EGF-like domain</keyword>
<dbReference type="PROSITE" id="PS01186">
    <property type="entry name" value="EGF_2"/>
    <property type="match status" value="1"/>
</dbReference>
<dbReference type="InterPro" id="IPR000152">
    <property type="entry name" value="EGF-type_Asp/Asn_hydroxyl_site"/>
</dbReference>
<organism evidence="7">
    <name type="scientific">Oikopleura dioica</name>
    <name type="common">Tunicate</name>
    <dbReference type="NCBI Taxonomy" id="34765"/>
    <lineage>
        <taxon>Eukaryota</taxon>
        <taxon>Metazoa</taxon>
        <taxon>Chordata</taxon>
        <taxon>Tunicata</taxon>
        <taxon>Appendicularia</taxon>
        <taxon>Copelata</taxon>
        <taxon>Oikopleuridae</taxon>
        <taxon>Oikopleura</taxon>
    </lineage>
</organism>
<dbReference type="InterPro" id="IPR024731">
    <property type="entry name" value="NELL2-like_EGF"/>
</dbReference>
<evidence type="ECO:0000256" key="2">
    <source>
        <dbReference type="ARBA" id="ARBA00022729"/>
    </source>
</evidence>
<proteinExistence type="predicted"/>
<dbReference type="PROSITE" id="PS50026">
    <property type="entry name" value="EGF_3"/>
    <property type="match status" value="1"/>
</dbReference>
<evidence type="ECO:0000256" key="3">
    <source>
        <dbReference type="ARBA" id="ARBA00022737"/>
    </source>
</evidence>
<keyword evidence="4" id="KW-1015">Disulfide bond</keyword>
<accession>E4YX99</accession>
<protein>
    <recommendedName>
        <fullName evidence="6">EGF-like domain-containing protein</fullName>
    </recommendedName>
</protein>
<dbReference type="Gene3D" id="2.10.25.10">
    <property type="entry name" value="Laminin"/>
    <property type="match status" value="1"/>
</dbReference>
<keyword evidence="2" id="KW-0732">Signal</keyword>
<gene>
    <name evidence="7" type="ORF">GSOID_T00020691001</name>
</gene>
<dbReference type="FunFam" id="2.10.25.10:FF:000038">
    <property type="entry name" value="Fibrillin 2"/>
    <property type="match status" value="1"/>
</dbReference>